<keyword evidence="9" id="KW-1185">Reference proteome</keyword>
<dbReference type="InParanoid" id="A0A1M6L102"/>
<dbReference type="Proteomes" id="UP000184510">
    <property type="component" value="Unassembled WGS sequence"/>
</dbReference>
<dbReference type="PANTHER" id="PTHR30636">
    <property type="entry name" value="UPF0701 PROTEIN YICC"/>
    <property type="match status" value="1"/>
</dbReference>
<dbReference type="InterPro" id="IPR013527">
    <property type="entry name" value="YicC-like_N"/>
</dbReference>
<evidence type="ECO:0000256" key="1">
    <source>
        <dbReference type="ARBA" id="ARBA00001968"/>
    </source>
</evidence>
<evidence type="ECO:0000256" key="2">
    <source>
        <dbReference type="ARBA" id="ARBA00022722"/>
    </source>
</evidence>
<keyword evidence="2" id="KW-0540">Nuclease</keyword>
<gene>
    <name evidence="8" type="ORF">SAMN02745181_2259</name>
</gene>
<keyword evidence="3" id="KW-0255">Endonuclease</keyword>
<organism evidence="8 9">
    <name type="scientific">Rubritalea squalenifaciens DSM 18772</name>
    <dbReference type="NCBI Taxonomy" id="1123071"/>
    <lineage>
        <taxon>Bacteria</taxon>
        <taxon>Pseudomonadati</taxon>
        <taxon>Verrucomicrobiota</taxon>
        <taxon>Verrucomicrobiia</taxon>
        <taxon>Verrucomicrobiales</taxon>
        <taxon>Rubritaleaceae</taxon>
        <taxon>Rubritalea</taxon>
    </lineage>
</organism>
<evidence type="ECO:0000256" key="4">
    <source>
        <dbReference type="ARBA" id="ARBA00022801"/>
    </source>
</evidence>
<dbReference type="GO" id="GO:0016787">
    <property type="term" value="F:hydrolase activity"/>
    <property type="evidence" value="ECO:0007669"/>
    <property type="project" value="UniProtKB-KW"/>
</dbReference>
<accession>A0A1M6L102</accession>
<dbReference type="AlphaFoldDB" id="A0A1M6L102"/>
<evidence type="ECO:0000256" key="5">
    <source>
        <dbReference type="ARBA" id="ARBA00035648"/>
    </source>
</evidence>
<feature type="domain" description="Endoribonuclease YicC-like C-terminal" evidence="7">
    <location>
        <begin position="172"/>
        <end position="291"/>
    </location>
</feature>
<dbReference type="PANTHER" id="PTHR30636:SF3">
    <property type="entry name" value="UPF0701 PROTEIN YICC"/>
    <property type="match status" value="1"/>
</dbReference>
<comment type="similarity">
    <text evidence="5">Belongs to the YicC/YloC family.</text>
</comment>
<comment type="cofactor">
    <cofactor evidence="1">
        <name>a divalent metal cation</name>
        <dbReference type="ChEBI" id="CHEBI:60240"/>
    </cofactor>
</comment>
<keyword evidence="4" id="KW-0378">Hydrolase</keyword>
<evidence type="ECO:0000313" key="9">
    <source>
        <dbReference type="Proteomes" id="UP000184510"/>
    </source>
</evidence>
<evidence type="ECO:0000256" key="3">
    <source>
        <dbReference type="ARBA" id="ARBA00022759"/>
    </source>
</evidence>
<proteinExistence type="inferred from homology"/>
<name>A0A1M6L102_9BACT</name>
<dbReference type="FunCoup" id="A0A1M6L102">
    <property type="interactions" value="217"/>
</dbReference>
<dbReference type="GO" id="GO:0004521">
    <property type="term" value="F:RNA endonuclease activity"/>
    <property type="evidence" value="ECO:0007669"/>
    <property type="project" value="InterPro"/>
</dbReference>
<dbReference type="Pfam" id="PF08340">
    <property type="entry name" value="YicC-like_C"/>
    <property type="match status" value="1"/>
</dbReference>
<feature type="domain" description="Endoribonuclease YicC-like N-terminal" evidence="6">
    <location>
        <begin position="1"/>
        <end position="156"/>
    </location>
</feature>
<protein>
    <submittedName>
        <fullName evidence="8">TIGR00255 family protein</fullName>
    </submittedName>
</protein>
<dbReference type="RefSeq" id="WP_143183864.1">
    <property type="nucleotide sequence ID" value="NZ_FQYR01000004.1"/>
</dbReference>
<dbReference type="Pfam" id="PF03755">
    <property type="entry name" value="YicC-like_N"/>
    <property type="match status" value="1"/>
</dbReference>
<evidence type="ECO:0000259" key="7">
    <source>
        <dbReference type="Pfam" id="PF08340"/>
    </source>
</evidence>
<dbReference type="EMBL" id="FQYR01000004">
    <property type="protein sequence ID" value="SHJ64819.1"/>
    <property type="molecule type" value="Genomic_DNA"/>
</dbReference>
<evidence type="ECO:0000259" key="6">
    <source>
        <dbReference type="Pfam" id="PF03755"/>
    </source>
</evidence>
<sequence length="291" mass="32941">MKSMTGFGRASHATDSIVASVEASSVNRKQGEVVVQLPRSYAELEPEIRKHVLESVSRGRVNISISIDRTENSPSPIQIDTARAKALSDAFKTLSHDIGHPLEITSSDILRVPDIIRFDEDNLSLDLIREALFPALQEAVEKLVEMRTREGDDLKKDTLTRIETLEQEVAAITERAPSVVKRYRDNLHMRLRESGLEIDLADDRVLKEIGIFAERCDITEEITRLHSHFAKFREYLDTNAPVGRSLDFLCQEINREFNTIGSKANDAQLAQHVVKSKTELEKVREQIQNVE</sequence>
<dbReference type="OrthoDB" id="9771229at2"/>
<dbReference type="InterPro" id="IPR013551">
    <property type="entry name" value="YicC-like_C"/>
</dbReference>
<dbReference type="STRING" id="1123071.SAMN02745181_2259"/>
<dbReference type="NCBIfam" id="TIGR00255">
    <property type="entry name" value="YicC/YloC family endoribonuclease"/>
    <property type="match status" value="1"/>
</dbReference>
<evidence type="ECO:0000313" key="8">
    <source>
        <dbReference type="EMBL" id="SHJ64819.1"/>
    </source>
</evidence>
<reference evidence="8 9" key="1">
    <citation type="submission" date="2016-11" db="EMBL/GenBank/DDBJ databases">
        <authorList>
            <person name="Jaros S."/>
            <person name="Januszkiewicz K."/>
            <person name="Wedrychowicz H."/>
        </authorList>
    </citation>
    <scope>NUCLEOTIDE SEQUENCE [LARGE SCALE GENOMIC DNA]</scope>
    <source>
        <strain evidence="8 9">DSM 18772</strain>
    </source>
</reference>
<dbReference type="InterPro" id="IPR005229">
    <property type="entry name" value="YicC/YloC-like"/>
</dbReference>